<dbReference type="Proteomes" id="UP001240447">
    <property type="component" value="Unassembled WGS sequence"/>
</dbReference>
<dbReference type="Pfam" id="PF13563">
    <property type="entry name" value="2_5_RNA_ligase2"/>
    <property type="match status" value="1"/>
</dbReference>
<dbReference type="PANTHER" id="PTHR40037:SF1">
    <property type="entry name" value="PHOSPHOESTERASE SAOUHSC_00951-RELATED"/>
    <property type="match status" value="1"/>
</dbReference>
<dbReference type="RefSeq" id="WP_068117317.1">
    <property type="nucleotide sequence ID" value="NZ_CCXJ01000081.1"/>
</dbReference>
<comment type="caution">
    <text evidence="1">The sequence shown here is derived from an EMBL/GenBank/DDBJ whole genome shotgun (WGS) entry which is preliminary data.</text>
</comment>
<evidence type="ECO:0000313" key="2">
    <source>
        <dbReference type="Proteomes" id="UP001240447"/>
    </source>
</evidence>
<organism evidence="1 2">
    <name type="scientific">Nocardioides massiliensis</name>
    <dbReference type="NCBI Taxonomy" id="1325935"/>
    <lineage>
        <taxon>Bacteria</taxon>
        <taxon>Bacillati</taxon>
        <taxon>Actinomycetota</taxon>
        <taxon>Actinomycetes</taxon>
        <taxon>Propionibacteriales</taxon>
        <taxon>Nocardioidaceae</taxon>
        <taxon>Nocardioides</taxon>
    </lineage>
</organism>
<evidence type="ECO:0000313" key="1">
    <source>
        <dbReference type="EMBL" id="MDP9822195.1"/>
    </source>
</evidence>
<keyword evidence="1" id="KW-0436">Ligase</keyword>
<gene>
    <name evidence="1" type="ORF">J2S59_002004</name>
</gene>
<dbReference type="InterPro" id="IPR009097">
    <property type="entry name" value="Cyclic_Pdiesterase"/>
</dbReference>
<dbReference type="SUPFAM" id="SSF55144">
    <property type="entry name" value="LigT-like"/>
    <property type="match status" value="1"/>
</dbReference>
<dbReference type="InterPro" id="IPR050580">
    <property type="entry name" value="2H_phosphoesterase_YjcG-like"/>
</dbReference>
<reference evidence="1 2" key="1">
    <citation type="submission" date="2023-07" db="EMBL/GenBank/DDBJ databases">
        <title>Sequencing the genomes of 1000 actinobacteria strains.</title>
        <authorList>
            <person name="Klenk H.-P."/>
        </authorList>
    </citation>
    <scope>NUCLEOTIDE SEQUENCE [LARGE SCALE GENOMIC DNA]</scope>
    <source>
        <strain evidence="1 2">GD13</strain>
    </source>
</reference>
<dbReference type="Gene3D" id="3.90.1140.10">
    <property type="entry name" value="Cyclic phosphodiesterase"/>
    <property type="match status" value="1"/>
</dbReference>
<proteinExistence type="predicted"/>
<name>A0ABT9NQ63_9ACTN</name>
<sequence>MPTIGVSIAVPPPWAQQLQAYREDLGDATARLIPTHITLVPPLEVSATELPAVHEQLARTAAEHGPFRIHLRGTGTFRPTSPVVFIALAEGISGCERLAAGLRRGPLAVELAFPYHPHVTIAHDLGDAALDRAFTEQADFECAFECDHFWLYHHSDAVGWEPTARFDLSGR</sequence>
<accession>A0ABT9NQ63</accession>
<dbReference type="EMBL" id="JAUSQM010000001">
    <property type="protein sequence ID" value="MDP9822195.1"/>
    <property type="molecule type" value="Genomic_DNA"/>
</dbReference>
<dbReference type="GO" id="GO:0016874">
    <property type="term" value="F:ligase activity"/>
    <property type="evidence" value="ECO:0007669"/>
    <property type="project" value="UniProtKB-KW"/>
</dbReference>
<protein>
    <submittedName>
        <fullName evidence="1">2'-5' RNA ligase</fullName>
    </submittedName>
</protein>
<dbReference type="PANTHER" id="PTHR40037">
    <property type="entry name" value="PHOSPHOESTERASE YJCG-RELATED"/>
    <property type="match status" value="1"/>
</dbReference>
<keyword evidence="2" id="KW-1185">Reference proteome</keyword>